<dbReference type="STRING" id="1189619.pgond44_05595"/>
<gene>
    <name evidence="2" type="ORF">pgond44_05595</name>
</gene>
<comment type="caution">
    <text evidence="2">The sequence shown here is derived from an EMBL/GenBank/DDBJ whole genome shotgun (WGS) entry which is preliminary data.</text>
</comment>
<organism evidence="2 3">
    <name type="scientific">Psychroflexus gondwanensis ACAM 44</name>
    <dbReference type="NCBI Taxonomy" id="1189619"/>
    <lineage>
        <taxon>Bacteria</taxon>
        <taxon>Pseudomonadati</taxon>
        <taxon>Bacteroidota</taxon>
        <taxon>Flavobacteriia</taxon>
        <taxon>Flavobacteriales</taxon>
        <taxon>Flavobacteriaceae</taxon>
        <taxon>Psychroflexus</taxon>
    </lineage>
</organism>
<keyword evidence="3" id="KW-1185">Reference proteome</keyword>
<dbReference type="PANTHER" id="PTHR30373">
    <property type="entry name" value="UPF0603 PROTEIN YGCG"/>
    <property type="match status" value="1"/>
</dbReference>
<dbReference type="Pfam" id="PF04536">
    <property type="entry name" value="TPM_phosphatase"/>
    <property type="match status" value="1"/>
</dbReference>
<evidence type="ECO:0000259" key="1">
    <source>
        <dbReference type="Pfam" id="PF04536"/>
    </source>
</evidence>
<evidence type="ECO:0000313" key="3">
    <source>
        <dbReference type="Proteomes" id="UP000012317"/>
    </source>
</evidence>
<dbReference type="eggNOG" id="COG3762">
    <property type="taxonomic scope" value="Bacteria"/>
</dbReference>
<dbReference type="PANTHER" id="PTHR30373:SF8">
    <property type="entry name" value="BLL7265 PROTEIN"/>
    <property type="match status" value="1"/>
</dbReference>
<accession>N1WXU0</accession>
<reference evidence="2 3" key="1">
    <citation type="journal article" date="2014" name="Genome Biol. Evol.">
        <title>Extensive gene acquisition in the extremely psychrophilic bacterial species Psychroflexus torquis and the link to sea-ice ecosystem specialism.</title>
        <authorList>
            <person name="Feng S."/>
            <person name="Powell S.M."/>
            <person name="Wilson R."/>
            <person name="Bowman J.P."/>
        </authorList>
    </citation>
    <scope>NUCLEOTIDE SEQUENCE [LARGE SCALE GENOMIC DNA]</scope>
    <source>
        <strain evidence="2 3">ACAM 44</strain>
    </source>
</reference>
<proteinExistence type="predicted"/>
<protein>
    <recommendedName>
        <fullName evidence="1">TPM domain-containing protein</fullName>
    </recommendedName>
</protein>
<feature type="domain" description="TPM" evidence="1">
    <location>
        <begin position="5"/>
        <end position="122"/>
    </location>
</feature>
<dbReference type="RefSeq" id="WP_003437754.1">
    <property type="nucleotide sequence ID" value="NZ_APLF01000004.1"/>
</dbReference>
<dbReference type="EMBL" id="APLF01000004">
    <property type="protein sequence ID" value="EMY81987.1"/>
    <property type="molecule type" value="Genomic_DNA"/>
</dbReference>
<dbReference type="Proteomes" id="UP000012317">
    <property type="component" value="Unassembled WGS sequence"/>
</dbReference>
<dbReference type="InterPro" id="IPR007621">
    <property type="entry name" value="TPM_dom"/>
</dbReference>
<sequence>MTKVSEFITPTDEKDIIEAIKKAELNTSGEIRVHIEVKCAKDRFERALEVFQELNMHKTELSNGVLIYVAVDDHQLVILGDKGINEVVPKGFWESTRDEILSEFKQHEYKTGLVKGIHEAGEQLKQHFPYQSGDINELDNDISKG</sequence>
<dbReference type="AlphaFoldDB" id="N1WXU0"/>
<dbReference type="Gene3D" id="3.10.310.50">
    <property type="match status" value="1"/>
</dbReference>
<evidence type="ECO:0000313" key="2">
    <source>
        <dbReference type="EMBL" id="EMY81987.1"/>
    </source>
</evidence>
<name>N1WXU0_9FLAO</name>